<keyword evidence="4" id="KW-1185">Reference proteome</keyword>
<organism evidence="3 4">
    <name type="scientific">Stephania japonica</name>
    <dbReference type="NCBI Taxonomy" id="461633"/>
    <lineage>
        <taxon>Eukaryota</taxon>
        <taxon>Viridiplantae</taxon>
        <taxon>Streptophyta</taxon>
        <taxon>Embryophyta</taxon>
        <taxon>Tracheophyta</taxon>
        <taxon>Spermatophyta</taxon>
        <taxon>Magnoliopsida</taxon>
        <taxon>Ranunculales</taxon>
        <taxon>Menispermaceae</taxon>
        <taxon>Menispermoideae</taxon>
        <taxon>Cissampelideae</taxon>
        <taxon>Stephania</taxon>
    </lineage>
</organism>
<evidence type="ECO:0000313" key="4">
    <source>
        <dbReference type="Proteomes" id="UP001417504"/>
    </source>
</evidence>
<accession>A0AAP0PUJ9</accession>
<dbReference type="Gene3D" id="3.40.50.720">
    <property type="entry name" value="NAD(P)-binding Rossmann-like Domain"/>
    <property type="match status" value="1"/>
</dbReference>
<dbReference type="SUPFAM" id="SSF50129">
    <property type="entry name" value="GroES-like"/>
    <property type="match status" value="1"/>
</dbReference>
<keyword evidence="1" id="KW-0521">NADP</keyword>
<dbReference type="GO" id="GO:0070402">
    <property type="term" value="F:NADPH binding"/>
    <property type="evidence" value="ECO:0007669"/>
    <property type="project" value="TreeGrafter"/>
</dbReference>
<dbReference type="AlphaFoldDB" id="A0AAP0PUJ9"/>
<keyword evidence="2" id="KW-0560">Oxidoreductase</keyword>
<dbReference type="InterPro" id="IPR011032">
    <property type="entry name" value="GroES-like_sf"/>
</dbReference>
<dbReference type="PANTHER" id="PTHR48106:SF8">
    <property type="entry name" value="OS02G0805600 PROTEIN"/>
    <property type="match status" value="1"/>
</dbReference>
<dbReference type="PANTHER" id="PTHR48106">
    <property type="entry name" value="QUINONE OXIDOREDUCTASE PIG3-RELATED"/>
    <property type="match status" value="1"/>
</dbReference>
<proteinExistence type="predicted"/>
<comment type="caution">
    <text evidence="3">The sequence shown here is derived from an EMBL/GenBank/DDBJ whole genome shotgun (WGS) entry which is preliminary data.</text>
</comment>
<dbReference type="GO" id="GO:0016651">
    <property type="term" value="F:oxidoreductase activity, acting on NAD(P)H"/>
    <property type="evidence" value="ECO:0007669"/>
    <property type="project" value="TreeGrafter"/>
</dbReference>
<name>A0AAP0PUJ9_9MAGN</name>
<gene>
    <name evidence="3" type="ORF">Sjap_002469</name>
</gene>
<evidence type="ECO:0000256" key="1">
    <source>
        <dbReference type="ARBA" id="ARBA00022857"/>
    </source>
</evidence>
<evidence type="ECO:0000313" key="3">
    <source>
        <dbReference type="EMBL" id="KAK9154989.1"/>
    </source>
</evidence>
<reference evidence="3 4" key="1">
    <citation type="submission" date="2024-01" db="EMBL/GenBank/DDBJ databases">
        <title>Genome assemblies of Stephania.</title>
        <authorList>
            <person name="Yang L."/>
        </authorList>
    </citation>
    <scope>NUCLEOTIDE SEQUENCE [LARGE SCALE GENOMIC DNA]</scope>
    <source>
        <strain evidence="3">QJT</strain>
        <tissue evidence="3">Leaf</tissue>
    </source>
</reference>
<dbReference type="Proteomes" id="UP001417504">
    <property type="component" value="Unassembled WGS sequence"/>
</dbReference>
<sequence>MTSPKEQQLQHMTDDERTSKKSLFVEALEKGISRLKIGHKVCALLNGGGYAEKLAGPPSQVLHIPDDISLVDSACFLESACTVWSAVFMTSKLTAGKTLLEIKWAQRASGSRVRRVHKAM</sequence>
<dbReference type="EMBL" id="JBBNAE010000001">
    <property type="protein sequence ID" value="KAK9154989.1"/>
    <property type="molecule type" value="Genomic_DNA"/>
</dbReference>
<dbReference type="Gene3D" id="3.90.180.10">
    <property type="entry name" value="Medium-chain alcohol dehydrogenases, catalytic domain"/>
    <property type="match status" value="1"/>
</dbReference>
<evidence type="ECO:0000256" key="2">
    <source>
        <dbReference type="ARBA" id="ARBA00023002"/>
    </source>
</evidence>
<protein>
    <submittedName>
        <fullName evidence="3">Uncharacterized protein</fullName>
    </submittedName>
</protein>